<accession>A0ACB7TG15</accession>
<reference evidence="1" key="1">
    <citation type="submission" date="2020-05" db="EMBL/GenBank/DDBJ databases">
        <title>Large-scale comparative analyses of tick genomes elucidate their genetic diversity and vector capacities.</title>
        <authorList>
            <person name="Jia N."/>
            <person name="Wang J."/>
            <person name="Shi W."/>
            <person name="Du L."/>
            <person name="Sun Y."/>
            <person name="Zhan W."/>
            <person name="Jiang J."/>
            <person name="Wang Q."/>
            <person name="Zhang B."/>
            <person name="Ji P."/>
            <person name="Sakyi L.B."/>
            <person name="Cui X."/>
            <person name="Yuan T."/>
            <person name="Jiang B."/>
            <person name="Yang W."/>
            <person name="Lam T.T.-Y."/>
            <person name="Chang Q."/>
            <person name="Ding S."/>
            <person name="Wang X."/>
            <person name="Zhu J."/>
            <person name="Ruan X."/>
            <person name="Zhao L."/>
            <person name="Wei J."/>
            <person name="Que T."/>
            <person name="Du C."/>
            <person name="Cheng J."/>
            <person name="Dai P."/>
            <person name="Han X."/>
            <person name="Huang E."/>
            <person name="Gao Y."/>
            <person name="Liu J."/>
            <person name="Shao H."/>
            <person name="Ye R."/>
            <person name="Li L."/>
            <person name="Wei W."/>
            <person name="Wang X."/>
            <person name="Wang C."/>
            <person name="Yang T."/>
            <person name="Huo Q."/>
            <person name="Li W."/>
            <person name="Guo W."/>
            <person name="Chen H."/>
            <person name="Zhou L."/>
            <person name="Ni X."/>
            <person name="Tian J."/>
            <person name="Zhou Y."/>
            <person name="Sheng Y."/>
            <person name="Liu T."/>
            <person name="Pan Y."/>
            <person name="Xia L."/>
            <person name="Li J."/>
            <person name="Zhao F."/>
            <person name="Cao W."/>
        </authorList>
    </citation>
    <scope>NUCLEOTIDE SEQUENCE</scope>
    <source>
        <strain evidence="1">Hyas-2018</strain>
    </source>
</reference>
<dbReference type="Proteomes" id="UP000821845">
    <property type="component" value="Chromosome 1"/>
</dbReference>
<protein>
    <submittedName>
        <fullName evidence="1">Uncharacterized protein</fullName>
    </submittedName>
</protein>
<name>A0ACB7TG15_HYAAI</name>
<sequence length="430" mass="47534">MGKLTQYIQLLEPELTSALLKPTLTTRLGAAAATAGKRKATTSTASLQIDADINAAIAKAVGYAFQANDAKLDARLNAIDAKFDTRLNTMQQAVDARFANVEQAIANTHASHNARKQHTENAFASVNQLIVGLVLLSSHSRPSTQQKATPGNCMPHAKLNVWQWNCGGYRKRWRRLQQLVQKSQKDQQADIESIPDIHHDIFRTPPHAGTRALVALDLHKAFDSVQHAAIASSFAAINPAGLKCSESKSELLLIRPQISKDQARSLGDNPRLHKRHTHTANDPSHCSSVGSQARNEKKELLRLIHAFVIPRLTYALPYLRILSAKKERINRNQVRKVYKTALGLTHSTSTSHILSLGLHNTLDELMEAHRSAEIERLRGSNTGGWILDRVGLCASPFRVGLCERTDVDFLLDYLILELGPLQFACALHIE</sequence>
<keyword evidence="2" id="KW-1185">Reference proteome</keyword>
<evidence type="ECO:0000313" key="1">
    <source>
        <dbReference type="EMBL" id="KAH6946018.1"/>
    </source>
</evidence>
<dbReference type="EMBL" id="CM023481">
    <property type="protein sequence ID" value="KAH6946018.1"/>
    <property type="molecule type" value="Genomic_DNA"/>
</dbReference>
<comment type="caution">
    <text evidence="1">The sequence shown here is derived from an EMBL/GenBank/DDBJ whole genome shotgun (WGS) entry which is preliminary data.</text>
</comment>
<gene>
    <name evidence="1" type="ORF">HPB50_011157</name>
</gene>
<proteinExistence type="predicted"/>
<evidence type="ECO:0000313" key="2">
    <source>
        <dbReference type="Proteomes" id="UP000821845"/>
    </source>
</evidence>
<organism evidence="1 2">
    <name type="scientific">Hyalomma asiaticum</name>
    <name type="common">Tick</name>
    <dbReference type="NCBI Taxonomy" id="266040"/>
    <lineage>
        <taxon>Eukaryota</taxon>
        <taxon>Metazoa</taxon>
        <taxon>Ecdysozoa</taxon>
        <taxon>Arthropoda</taxon>
        <taxon>Chelicerata</taxon>
        <taxon>Arachnida</taxon>
        <taxon>Acari</taxon>
        <taxon>Parasitiformes</taxon>
        <taxon>Ixodida</taxon>
        <taxon>Ixodoidea</taxon>
        <taxon>Ixodidae</taxon>
        <taxon>Hyalomminae</taxon>
        <taxon>Hyalomma</taxon>
    </lineage>
</organism>